<sequence>MNDSRDLQPSSAEALFDRWIAAHSKERNSWVGLRLRRSTSWLFRAETAMRNANGDPDAAFIFLWIAFNALYAEHTRFYDASEMGAVERFFVKVCGLDADRVIYNVIWSRFSGPIRMLLDNPYVYKRFWTDKDKPGARDDWQARFAARRKRVHRALAQQDTYAVLCELFERLYVLRNQLVHGGATWNSTVNRDQVTDGRAIMATLVPHFLAIMIDNHEAGWGRPHFPPEFVSDG</sequence>
<evidence type="ECO:0000313" key="1">
    <source>
        <dbReference type="EMBL" id="MYD91890.1"/>
    </source>
</evidence>
<dbReference type="AlphaFoldDB" id="A0A6B1DVK8"/>
<accession>A0A6B1DVK8</accession>
<name>A0A6B1DVK8_9CHLR</name>
<protein>
    <submittedName>
        <fullName evidence="1">Uncharacterized protein</fullName>
    </submittedName>
</protein>
<organism evidence="1">
    <name type="scientific">Caldilineaceae bacterium SB0662_bin_9</name>
    <dbReference type="NCBI Taxonomy" id="2605258"/>
    <lineage>
        <taxon>Bacteria</taxon>
        <taxon>Bacillati</taxon>
        <taxon>Chloroflexota</taxon>
        <taxon>Caldilineae</taxon>
        <taxon>Caldilineales</taxon>
        <taxon>Caldilineaceae</taxon>
    </lineage>
</organism>
<dbReference type="EMBL" id="VXPY01000119">
    <property type="protein sequence ID" value="MYD91890.1"/>
    <property type="molecule type" value="Genomic_DNA"/>
</dbReference>
<comment type="caution">
    <text evidence="1">The sequence shown here is derived from an EMBL/GenBank/DDBJ whole genome shotgun (WGS) entry which is preliminary data.</text>
</comment>
<gene>
    <name evidence="1" type="ORF">F4Y08_16425</name>
</gene>
<reference evidence="1" key="1">
    <citation type="submission" date="2019-09" db="EMBL/GenBank/DDBJ databases">
        <title>Characterisation of the sponge microbiome using genome-centric metagenomics.</title>
        <authorList>
            <person name="Engelberts J.P."/>
            <person name="Robbins S.J."/>
            <person name="De Goeij J.M."/>
            <person name="Aranda M."/>
            <person name="Bell S.C."/>
            <person name="Webster N.S."/>
        </authorList>
    </citation>
    <scope>NUCLEOTIDE SEQUENCE</scope>
    <source>
        <strain evidence="1">SB0662_bin_9</strain>
    </source>
</reference>
<proteinExistence type="predicted"/>